<dbReference type="Pfam" id="PF09179">
    <property type="entry name" value="TilS"/>
    <property type="match status" value="1"/>
</dbReference>
<dbReference type="InterPro" id="IPR011063">
    <property type="entry name" value="TilS/TtcA_N"/>
</dbReference>
<dbReference type="HAMAP" id="MF_01161">
    <property type="entry name" value="tRNA_Ile_lys_synt"/>
    <property type="match status" value="1"/>
</dbReference>
<dbReference type="InterPro" id="IPR012796">
    <property type="entry name" value="Lysidine-tRNA-synth_C"/>
</dbReference>
<comment type="function">
    <text evidence="8">Ligates lysine onto the cytidine present at position 34 of the AUA codon-specific tRNA(Ile) that contains the anticodon CAU, in an ATP-dependent manner. Cytidine is converted to lysidine, thus changing the amino acid specificity of the tRNA from methionine to isoleucine.</text>
</comment>
<dbReference type="CDD" id="cd01992">
    <property type="entry name" value="TilS_N"/>
    <property type="match status" value="1"/>
</dbReference>
<dbReference type="Pfam" id="PF01171">
    <property type="entry name" value="ATP_bind_3"/>
    <property type="match status" value="1"/>
</dbReference>
<evidence type="ECO:0000256" key="7">
    <source>
        <dbReference type="ARBA" id="ARBA00048539"/>
    </source>
</evidence>
<dbReference type="GO" id="GO:0032267">
    <property type="term" value="F:tRNA(Ile)-lysidine synthase activity"/>
    <property type="evidence" value="ECO:0007669"/>
    <property type="project" value="UniProtKB-EC"/>
</dbReference>
<dbReference type="PATRIC" id="fig|693.5.peg.3226"/>
<dbReference type="STRING" id="693.AKJ17_15825"/>
<comment type="similarity">
    <text evidence="8">Belongs to the tRNA(Ile)-lysidine synthase family.</text>
</comment>
<dbReference type="GO" id="GO:0005737">
    <property type="term" value="C:cytoplasm"/>
    <property type="evidence" value="ECO:0007669"/>
    <property type="project" value="UniProtKB-SubCell"/>
</dbReference>
<evidence type="ECO:0000256" key="2">
    <source>
        <dbReference type="ARBA" id="ARBA00022490"/>
    </source>
</evidence>
<dbReference type="NCBIfam" id="TIGR02432">
    <property type="entry name" value="lysidine_TilS_N"/>
    <property type="match status" value="1"/>
</dbReference>
<name>A0A0M0HL84_VIBNE</name>
<evidence type="ECO:0000256" key="5">
    <source>
        <dbReference type="ARBA" id="ARBA00022741"/>
    </source>
</evidence>
<feature type="domain" description="Lysidine-tRNA(Ile) synthetase C-terminal" evidence="9">
    <location>
        <begin position="363"/>
        <end position="432"/>
    </location>
</feature>
<sequence length="436" mass="48868">MNLYQNFSTILDRHYVPGTRIILAFSGGVDSRVLLDLLARYSEENPIECKAVYVHHGLSDNADTWQQQCQAWALQAGIDFVAERVQVEAKGKSLEACAREARYNALGGHLNSGDLLLTGQHSDDQVETFLLALKRGSGPKGLSAMAEAMAFGSATIVRPLLTVSRSQIEAYALQQGLQWVEDESNQDVRFDRNFIRHQISPLLNQRWPHFAQAVNRSAQLCAEQEMLIEELLQEKLEKALTLDGGLDIDVLSAVSELSRARLIRMWLTQHNIRMPSRDHLSKIWAEVAQAKQDANPVLNLAGTQIRRFSNKLYAIAESEDLSGWEKTLEVDESIELPDSLGCLTVQSSESGSLSLQALVEGELRVTFNPEGLSARPTDRVHSRKLKKLFQEYGVPSWQRRRMPILMCGEKVVAIAGLFIDHQFTGQDCELIWDKSS</sequence>
<protein>
    <recommendedName>
        <fullName evidence="8">tRNA(Ile)-lysidine synthase</fullName>
        <ecNumber evidence="8">6.3.4.19</ecNumber>
    </recommendedName>
    <alternativeName>
        <fullName evidence="8">tRNA(Ile)-2-lysyl-cytidine synthase</fullName>
    </alternativeName>
    <alternativeName>
        <fullName evidence="8">tRNA(Ile)-lysidine synthetase</fullName>
    </alternativeName>
</protein>
<dbReference type="Gene3D" id="1.20.59.20">
    <property type="match status" value="1"/>
</dbReference>
<dbReference type="NCBIfam" id="TIGR02433">
    <property type="entry name" value="lysidine_TilS_C"/>
    <property type="match status" value="1"/>
</dbReference>
<keyword evidence="3 8" id="KW-0436">Ligase</keyword>
<keyword evidence="11" id="KW-1185">Reference proteome</keyword>
<keyword evidence="6 8" id="KW-0067">ATP-binding</keyword>
<comment type="subcellular location">
    <subcellularLocation>
        <location evidence="1 8">Cytoplasm</location>
    </subcellularLocation>
</comment>
<dbReference type="OrthoDB" id="9807403at2"/>
<evidence type="ECO:0000313" key="11">
    <source>
        <dbReference type="Proteomes" id="UP000037515"/>
    </source>
</evidence>
<dbReference type="SUPFAM" id="SSF56037">
    <property type="entry name" value="PheT/TilS domain"/>
    <property type="match status" value="1"/>
</dbReference>
<evidence type="ECO:0000256" key="6">
    <source>
        <dbReference type="ARBA" id="ARBA00022840"/>
    </source>
</evidence>
<dbReference type="InterPro" id="IPR014729">
    <property type="entry name" value="Rossmann-like_a/b/a_fold"/>
</dbReference>
<dbReference type="GO" id="GO:0006400">
    <property type="term" value="P:tRNA modification"/>
    <property type="evidence" value="ECO:0007669"/>
    <property type="project" value="UniProtKB-UniRule"/>
</dbReference>
<evidence type="ECO:0000256" key="1">
    <source>
        <dbReference type="ARBA" id="ARBA00004496"/>
    </source>
</evidence>
<evidence type="ECO:0000259" key="9">
    <source>
        <dbReference type="SMART" id="SM00977"/>
    </source>
</evidence>
<keyword evidence="4 8" id="KW-0819">tRNA processing</keyword>
<evidence type="ECO:0000256" key="4">
    <source>
        <dbReference type="ARBA" id="ARBA00022694"/>
    </source>
</evidence>
<accession>A0A0M0HL84</accession>
<evidence type="ECO:0000313" key="10">
    <source>
        <dbReference type="EMBL" id="KOO02537.1"/>
    </source>
</evidence>
<organism evidence="10 11">
    <name type="scientific">Vibrio nereis</name>
    <dbReference type="NCBI Taxonomy" id="693"/>
    <lineage>
        <taxon>Bacteria</taxon>
        <taxon>Pseudomonadati</taxon>
        <taxon>Pseudomonadota</taxon>
        <taxon>Gammaproteobacteria</taxon>
        <taxon>Vibrionales</taxon>
        <taxon>Vibrionaceae</taxon>
        <taxon>Vibrio</taxon>
    </lineage>
</organism>
<feature type="binding site" evidence="8">
    <location>
        <begin position="26"/>
        <end position="31"/>
    </location>
    <ligand>
        <name>ATP</name>
        <dbReference type="ChEBI" id="CHEBI:30616"/>
    </ligand>
</feature>
<evidence type="ECO:0000256" key="8">
    <source>
        <dbReference type="HAMAP-Rule" id="MF_01161"/>
    </source>
</evidence>
<gene>
    <name evidence="8" type="primary">tilS</name>
    <name evidence="10" type="ORF">AKJ17_15825</name>
</gene>
<comment type="catalytic activity">
    <reaction evidence="7 8">
        <text>cytidine(34) in tRNA(Ile2) + L-lysine + ATP = lysidine(34) in tRNA(Ile2) + AMP + diphosphate + H(+)</text>
        <dbReference type="Rhea" id="RHEA:43744"/>
        <dbReference type="Rhea" id="RHEA-COMP:10625"/>
        <dbReference type="Rhea" id="RHEA-COMP:10670"/>
        <dbReference type="ChEBI" id="CHEBI:15378"/>
        <dbReference type="ChEBI" id="CHEBI:30616"/>
        <dbReference type="ChEBI" id="CHEBI:32551"/>
        <dbReference type="ChEBI" id="CHEBI:33019"/>
        <dbReference type="ChEBI" id="CHEBI:82748"/>
        <dbReference type="ChEBI" id="CHEBI:83665"/>
        <dbReference type="ChEBI" id="CHEBI:456215"/>
        <dbReference type="EC" id="6.3.4.19"/>
    </reaction>
</comment>
<dbReference type="AlphaFoldDB" id="A0A0M0HL84"/>
<dbReference type="GO" id="GO:0005524">
    <property type="term" value="F:ATP binding"/>
    <property type="evidence" value="ECO:0007669"/>
    <property type="project" value="UniProtKB-UniRule"/>
</dbReference>
<dbReference type="Gene3D" id="3.40.50.620">
    <property type="entry name" value="HUPs"/>
    <property type="match status" value="1"/>
</dbReference>
<dbReference type="PANTHER" id="PTHR43033">
    <property type="entry name" value="TRNA(ILE)-LYSIDINE SYNTHASE-RELATED"/>
    <property type="match status" value="1"/>
</dbReference>
<dbReference type="Proteomes" id="UP000037515">
    <property type="component" value="Unassembled WGS sequence"/>
</dbReference>
<keyword evidence="5 8" id="KW-0547">Nucleotide-binding</keyword>
<dbReference type="InterPro" id="IPR015262">
    <property type="entry name" value="tRNA_Ile_lys_synt_subst-bd"/>
</dbReference>
<dbReference type="InterPro" id="IPR012094">
    <property type="entry name" value="tRNA_Ile_lys_synt"/>
</dbReference>
<dbReference type="PANTHER" id="PTHR43033:SF1">
    <property type="entry name" value="TRNA(ILE)-LYSIDINE SYNTHASE-RELATED"/>
    <property type="match status" value="1"/>
</dbReference>
<dbReference type="InterPro" id="IPR012795">
    <property type="entry name" value="tRNA_Ile_lys_synt_N"/>
</dbReference>
<dbReference type="RefSeq" id="WP_053396779.1">
    <property type="nucleotide sequence ID" value="NZ_LHPJ01000016.1"/>
</dbReference>
<dbReference type="SMART" id="SM00977">
    <property type="entry name" value="TilS_C"/>
    <property type="match status" value="1"/>
</dbReference>
<keyword evidence="2 8" id="KW-0963">Cytoplasm</keyword>
<dbReference type="EC" id="6.3.4.19" evidence="8"/>
<comment type="caution">
    <text evidence="10">The sequence shown here is derived from an EMBL/GenBank/DDBJ whole genome shotgun (WGS) entry which is preliminary data.</text>
</comment>
<dbReference type="SUPFAM" id="SSF52402">
    <property type="entry name" value="Adenine nucleotide alpha hydrolases-like"/>
    <property type="match status" value="1"/>
</dbReference>
<dbReference type="Pfam" id="PF11734">
    <property type="entry name" value="TilS_C"/>
    <property type="match status" value="1"/>
</dbReference>
<comment type="domain">
    <text evidence="8">The N-terminal region contains the highly conserved SGGXDS motif, predicted to be a P-loop motif involved in ATP binding.</text>
</comment>
<dbReference type="SUPFAM" id="SSF82829">
    <property type="entry name" value="MesJ substrate recognition domain-like"/>
    <property type="match status" value="1"/>
</dbReference>
<evidence type="ECO:0000256" key="3">
    <source>
        <dbReference type="ARBA" id="ARBA00022598"/>
    </source>
</evidence>
<reference evidence="11" key="1">
    <citation type="submission" date="2015-08" db="EMBL/GenBank/DDBJ databases">
        <title>Vibrio galatheae sp. nov., a novel member of the Vibrionaceae family isolated from the Solomon Islands.</title>
        <authorList>
            <person name="Giubergia S."/>
            <person name="Machado H."/>
            <person name="Mateiu R.V."/>
            <person name="Gram L."/>
        </authorList>
    </citation>
    <scope>NUCLEOTIDE SEQUENCE [LARGE SCALE GENOMIC DNA]</scope>
    <source>
        <strain evidence="11">DSM 19584</strain>
    </source>
</reference>
<proteinExistence type="inferred from homology"/>
<dbReference type="EMBL" id="LHPJ01000016">
    <property type="protein sequence ID" value="KOO02537.1"/>
    <property type="molecule type" value="Genomic_DNA"/>
</dbReference>